<organism evidence="5 6">
    <name type="scientific">Kibdelosporangium aridum</name>
    <dbReference type="NCBI Taxonomy" id="2030"/>
    <lineage>
        <taxon>Bacteria</taxon>
        <taxon>Bacillati</taxon>
        <taxon>Actinomycetota</taxon>
        <taxon>Actinomycetes</taxon>
        <taxon>Pseudonocardiales</taxon>
        <taxon>Pseudonocardiaceae</taxon>
        <taxon>Kibdelosporangium</taxon>
    </lineage>
</organism>
<evidence type="ECO:0000313" key="6">
    <source>
        <dbReference type="Proteomes" id="UP000192674"/>
    </source>
</evidence>
<evidence type="ECO:0000259" key="3">
    <source>
        <dbReference type="Pfam" id="PF00501"/>
    </source>
</evidence>
<feature type="domain" description="AMP-binding enzyme C-terminal" evidence="4">
    <location>
        <begin position="426"/>
        <end position="501"/>
    </location>
</feature>
<name>A0A1W2AT93_KIBAR</name>
<protein>
    <submittedName>
        <fullName evidence="5">Acyl-CoA synthetase (AMP-forming)/AMP-acid ligase II</fullName>
    </submittedName>
</protein>
<accession>A0A1W2AT93</accession>
<dbReference type="PANTHER" id="PTHR24096:SF267">
    <property type="entry name" value="MALONATE--COA LIGASE ACSF3, MITOCHONDRIAL"/>
    <property type="match status" value="1"/>
</dbReference>
<dbReference type="Pfam" id="PF00501">
    <property type="entry name" value="AMP-binding"/>
    <property type="match status" value="1"/>
</dbReference>
<dbReference type="GO" id="GO:0016405">
    <property type="term" value="F:CoA-ligase activity"/>
    <property type="evidence" value="ECO:0007669"/>
    <property type="project" value="TreeGrafter"/>
</dbReference>
<dbReference type="Gene3D" id="3.30.300.30">
    <property type="match status" value="1"/>
</dbReference>
<keyword evidence="2 5" id="KW-0436">Ligase</keyword>
<dbReference type="Proteomes" id="UP000192674">
    <property type="component" value="Unassembled WGS sequence"/>
</dbReference>
<evidence type="ECO:0000313" key="5">
    <source>
        <dbReference type="EMBL" id="SMC63895.1"/>
    </source>
</evidence>
<dbReference type="EMBL" id="FWXV01000001">
    <property type="protein sequence ID" value="SMC63895.1"/>
    <property type="molecule type" value="Genomic_DNA"/>
</dbReference>
<reference evidence="5 6" key="1">
    <citation type="submission" date="2017-04" db="EMBL/GenBank/DDBJ databases">
        <authorList>
            <person name="Afonso C.L."/>
            <person name="Miller P.J."/>
            <person name="Scott M.A."/>
            <person name="Spackman E."/>
            <person name="Goraichik I."/>
            <person name="Dimitrov K.M."/>
            <person name="Suarez D.L."/>
            <person name="Swayne D.E."/>
        </authorList>
    </citation>
    <scope>NUCLEOTIDE SEQUENCE [LARGE SCALE GENOMIC DNA]</scope>
    <source>
        <strain evidence="5 6">DSM 43828</strain>
    </source>
</reference>
<dbReference type="InterPro" id="IPR020845">
    <property type="entry name" value="AMP-binding_CS"/>
</dbReference>
<proteinExistence type="inferred from homology"/>
<dbReference type="AlphaFoldDB" id="A0A1W2AT93"/>
<sequence length="521" mass="56900">MLSGTAQLDHRRRAAHVTVADLYERAYQQYASRVAVRADEYELTYAQLGERVHRIIGALRNLGMRPGDRGVLLLDNCPEFFEFEQALFVGGFVRTALSVRLHLKEVVHILNDCTASVVFASPAWAERLTSVRDQLPALRHVISDMEVLRAAEPAPRGTPTAADPAAILYTSGTTGLPKGATLSHANWAAMIRGELLELPPVTDRDLVLHVAPLSHLSGYIAPSYFVRGATHRMLSKFDSDETLALIERHRVTILPMAPTMLNLLVLAAEQRQGDYSSLHTIVYAGSPIAPDRLARAREVFGDVFVQFYGLSEVPIPIACLSAKDHSGAIPARLASAGRVSPFVEVKLVDETGTEVPRGEVGEIVVRGEQTMMGYWGRPDATTEMIDADGWVATGDVGRLDDDGFLYIVDRKKDMVVTGGFNVYPTEIEQVVSRLPAVAEVAVIGVPDETWGESLKAVVVIRDGHGLTADEVVAVCTENLAGYKKPRSVEFVAELPKTGSGKIMRRALRDKYWAGAERRVGG</sequence>
<evidence type="ECO:0000259" key="4">
    <source>
        <dbReference type="Pfam" id="PF13193"/>
    </source>
</evidence>
<dbReference type="OrthoDB" id="9803968at2"/>
<dbReference type="InterPro" id="IPR000873">
    <property type="entry name" value="AMP-dep_synth/lig_dom"/>
</dbReference>
<evidence type="ECO:0000256" key="2">
    <source>
        <dbReference type="ARBA" id="ARBA00022598"/>
    </source>
</evidence>
<dbReference type="InterPro" id="IPR025110">
    <property type="entry name" value="AMP-bd_C"/>
</dbReference>
<dbReference type="FunFam" id="3.30.300.30:FF:000008">
    <property type="entry name" value="2,3-dihydroxybenzoate-AMP ligase"/>
    <property type="match status" value="1"/>
</dbReference>
<dbReference type="PROSITE" id="PS00455">
    <property type="entry name" value="AMP_BINDING"/>
    <property type="match status" value="1"/>
</dbReference>
<evidence type="ECO:0000256" key="1">
    <source>
        <dbReference type="ARBA" id="ARBA00006432"/>
    </source>
</evidence>
<dbReference type="SUPFAM" id="SSF56801">
    <property type="entry name" value="Acetyl-CoA synthetase-like"/>
    <property type="match status" value="1"/>
</dbReference>
<gene>
    <name evidence="5" type="ORF">SAMN05661093_01094</name>
</gene>
<dbReference type="PANTHER" id="PTHR24096">
    <property type="entry name" value="LONG-CHAIN-FATTY-ACID--COA LIGASE"/>
    <property type="match status" value="1"/>
</dbReference>
<dbReference type="Gene3D" id="3.40.50.12780">
    <property type="entry name" value="N-terminal domain of ligase-like"/>
    <property type="match status" value="1"/>
</dbReference>
<dbReference type="Pfam" id="PF13193">
    <property type="entry name" value="AMP-binding_C"/>
    <property type="match status" value="1"/>
</dbReference>
<dbReference type="InterPro" id="IPR045851">
    <property type="entry name" value="AMP-bd_C_sf"/>
</dbReference>
<feature type="domain" description="AMP-dependent synthetase/ligase" evidence="3">
    <location>
        <begin position="24"/>
        <end position="375"/>
    </location>
</feature>
<dbReference type="InterPro" id="IPR042099">
    <property type="entry name" value="ANL_N_sf"/>
</dbReference>
<comment type="similarity">
    <text evidence="1">Belongs to the ATP-dependent AMP-binding enzyme family.</text>
</comment>
<dbReference type="RefSeq" id="WP_084424902.1">
    <property type="nucleotide sequence ID" value="NZ_FWXV01000001.1"/>
</dbReference>
<keyword evidence="6" id="KW-1185">Reference proteome</keyword>